<dbReference type="OrthoDB" id="5586741at2"/>
<keyword evidence="4" id="KW-0812">Transmembrane</keyword>
<proteinExistence type="predicted"/>
<dbReference type="HOGENOM" id="CLU_083863_0_0_6"/>
<sequence precursor="true">MFKIAKRTSIGALLLMFFPLLFIVTRWHWTPENNYCWLKWMYFLTQTVTPPWGTITTLVFISWFLWSLHYQIKSTFRLLLILIIMLFIGQGIKFFIKLYVKEPRPYVIWLEKNKVISKEAFYKMPRKICNSSVNWNFKEKKIPKWLVIYWKSETHFSFPSGHTIFSSNLVLLAAGLLWPRQYKVSTIALMSWANGVMFSRLMLGMHWPLDLLMSVILSWLIVTIGCWFIQN</sequence>
<dbReference type="Gene3D" id="1.20.144.10">
    <property type="entry name" value="Phosphatidic acid phosphatase type 2/haloperoxidase"/>
    <property type="match status" value="1"/>
</dbReference>
<feature type="transmembrane region" description="Helical" evidence="4">
    <location>
        <begin position="78"/>
        <end position="100"/>
    </location>
</feature>
<protein>
    <recommendedName>
        <fullName evidence="1">undecaprenyl-diphosphate phosphatase</fullName>
        <ecNumber evidence="1">3.6.1.27</ecNumber>
    </recommendedName>
    <alternativeName>
        <fullName evidence="2">Undecaprenyl pyrophosphate phosphatase</fullName>
    </alternativeName>
</protein>
<dbReference type="Proteomes" id="UP000003937">
    <property type="component" value="Chromosome"/>
</dbReference>
<dbReference type="STRING" id="134287.A35E_00250"/>
<feature type="transmembrane region" description="Helical" evidence="4">
    <location>
        <begin position="12"/>
        <end position="29"/>
    </location>
</feature>
<dbReference type="EMBL" id="CP003547">
    <property type="protein sequence ID" value="AFP85559.1"/>
    <property type="molecule type" value="Genomic_DNA"/>
</dbReference>
<dbReference type="InterPro" id="IPR000326">
    <property type="entry name" value="PAP2/HPO"/>
</dbReference>
<dbReference type="SUPFAM" id="SSF48317">
    <property type="entry name" value="Acid phosphatase/Vanadium-dependent haloperoxidase"/>
    <property type="match status" value="1"/>
</dbReference>
<gene>
    <name evidence="6" type="ORF">A35E_00250</name>
</gene>
<keyword evidence="4" id="KW-1133">Transmembrane helix</keyword>
<dbReference type="PATRIC" id="fig|134287.3.peg.242"/>
<comment type="catalytic activity">
    <reaction evidence="3">
        <text>di-trans,octa-cis-undecaprenyl diphosphate + H2O = di-trans,octa-cis-undecaprenyl phosphate + phosphate + H(+)</text>
        <dbReference type="Rhea" id="RHEA:28094"/>
        <dbReference type="ChEBI" id="CHEBI:15377"/>
        <dbReference type="ChEBI" id="CHEBI:15378"/>
        <dbReference type="ChEBI" id="CHEBI:43474"/>
        <dbReference type="ChEBI" id="CHEBI:58405"/>
        <dbReference type="ChEBI" id="CHEBI:60392"/>
        <dbReference type="EC" id="3.6.1.27"/>
    </reaction>
</comment>
<evidence type="ECO:0000313" key="7">
    <source>
        <dbReference type="Proteomes" id="UP000003937"/>
    </source>
</evidence>
<dbReference type="EC" id="3.6.1.27" evidence="1"/>
<dbReference type="GO" id="GO:0005886">
    <property type="term" value="C:plasma membrane"/>
    <property type="evidence" value="ECO:0007669"/>
    <property type="project" value="TreeGrafter"/>
</dbReference>
<feature type="domain" description="Phosphatidic acid phosphatase type 2/haloperoxidase" evidence="5">
    <location>
        <begin position="80"/>
        <end position="226"/>
    </location>
</feature>
<organism evidence="6 7">
    <name type="scientific">secondary endosymbiont of Heteropsylla cubana</name>
    <dbReference type="NCBI Taxonomy" id="134287"/>
    <lineage>
        <taxon>Bacteria</taxon>
        <taxon>Pseudomonadati</taxon>
        <taxon>Pseudomonadota</taxon>
        <taxon>Gammaproteobacteria</taxon>
        <taxon>Enterobacterales</taxon>
        <taxon>Enterobacteriaceae</taxon>
        <taxon>aphid secondary symbionts</taxon>
    </lineage>
</organism>
<dbReference type="InterPro" id="IPR036938">
    <property type="entry name" value="PAP2/HPO_sf"/>
</dbReference>
<reference evidence="6 7" key="1">
    <citation type="journal article" date="2012" name="Mol. Biol. Evol.">
        <title>Genome reduction and co-evolution between the primary and secondary bacterial symbionts of psyllids.</title>
        <authorList>
            <person name="Sloan D.B."/>
            <person name="Moran N.A."/>
        </authorList>
    </citation>
    <scope>NUCLEOTIDE SEQUENCE [LARGE SCALE GENOMIC DNA]</scope>
    <source>
        <strain evidence="6">Hcub_S</strain>
    </source>
</reference>
<evidence type="ECO:0000259" key="5">
    <source>
        <dbReference type="SMART" id="SM00014"/>
    </source>
</evidence>
<dbReference type="PANTHER" id="PTHR14969">
    <property type="entry name" value="SPHINGOSINE-1-PHOSPHATE PHOSPHOHYDROLASE"/>
    <property type="match status" value="1"/>
</dbReference>
<dbReference type="NCBIfam" id="NF007975">
    <property type="entry name" value="PRK10699.1"/>
    <property type="match status" value="1"/>
</dbReference>
<dbReference type="AlphaFoldDB" id="J3Z5F2"/>
<evidence type="ECO:0000313" key="6">
    <source>
        <dbReference type="EMBL" id="AFP85559.1"/>
    </source>
</evidence>
<dbReference type="RefSeq" id="WP_014888856.1">
    <property type="nucleotide sequence ID" value="NC_018420.1"/>
</dbReference>
<dbReference type="Pfam" id="PF01569">
    <property type="entry name" value="PAP2"/>
    <property type="match status" value="1"/>
</dbReference>
<dbReference type="SMART" id="SM00014">
    <property type="entry name" value="acidPPc"/>
    <property type="match status" value="1"/>
</dbReference>
<keyword evidence="7" id="KW-1185">Reference proteome</keyword>
<evidence type="ECO:0000256" key="4">
    <source>
        <dbReference type="SAM" id="Phobius"/>
    </source>
</evidence>
<feature type="transmembrane region" description="Helical" evidence="4">
    <location>
        <begin position="211"/>
        <end position="229"/>
    </location>
</feature>
<dbReference type="KEGG" id="sehc:A35E_00250"/>
<accession>J3Z5F2</accession>
<dbReference type="CDD" id="cd01610">
    <property type="entry name" value="PAP2_like"/>
    <property type="match status" value="1"/>
</dbReference>
<name>J3Z5F2_9ENTR</name>
<feature type="transmembrane region" description="Helical" evidence="4">
    <location>
        <begin position="49"/>
        <end position="66"/>
    </location>
</feature>
<evidence type="ECO:0000256" key="1">
    <source>
        <dbReference type="ARBA" id="ARBA00012374"/>
    </source>
</evidence>
<dbReference type="PANTHER" id="PTHR14969:SF54">
    <property type="entry name" value="PHOSPHATIDYLGLYCEROPHOSPHATASE B"/>
    <property type="match status" value="1"/>
</dbReference>
<evidence type="ECO:0000256" key="2">
    <source>
        <dbReference type="ARBA" id="ARBA00032707"/>
    </source>
</evidence>
<evidence type="ECO:0000256" key="3">
    <source>
        <dbReference type="ARBA" id="ARBA00047594"/>
    </source>
</evidence>
<dbReference type="GO" id="GO:0050380">
    <property type="term" value="F:undecaprenyl-diphosphatase activity"/>
    <property type="evidence" value="ECO:0007669"/>
    <property type="project" value="UniProtKB-EC"/>
</dbReference>
<keyword evidence="4" id="KW-0472">Membrane</keyword>